<protein>
    <submittedName>
        <fullName evidence="2">Uncharacterized protein</fullName>
    </submittedName>
</protein>
<gene>
    <name evidence="2" type="ORF">VNI00_009156</name>
</gene>
<name>A0AAW0CR75_9AGAR</name>
<feature type="transmembrane region" description="Helical" evidence="1">
    <location>
        <begin position="297"/>
        <end position="319"/>
    </location>
</feature>
<comment type="caution">
    <text evidence="2">The sequence shown here is derived from an EMBL/GenBank/DDBJ whole genome shotgun (WGS) entry which is preliminary data.</text>
</comment>
<keyword evidence="1" id="KW-1133">Transmembrane helix</keyword>
<feature type="transmembrane region" description="Helical" evidence="1">
    <location>
        <begin position="197"/>
        <end position="218"/>
    </location>
</feature>
<reference evidence="2 3" key="1">
    <citation type="submission" date="2024-01" db="EMBL/GenBank/DDBJ databases">
        <title>A draft genome for a cacao thread blight-causing isolate of Paramarasmius palmivorus.</title>
        <authorList>
            <person name="Baruah I.K."/>
            <person name="Bukari Y."/>
            <person name="Amoako-Attah I."/>
            <person name="Meinhardt L.W."/>
            <person name="Bailey B.A."/>
            <person name="Cohen S.P."/>
        </authorList>
    </citation>
    <scope>NUCLEOTIDE SEQUENCE [LARGE SCALE GENOMIC DNA]</scope>
    <source>
        <strain evidence="2 3">GH-12</strain>
    </source>
</reference>
<sequence length="1079" mass="121257">MSEKVSFGETLSSGIQDIAALLPLLGTEQCEQHVGSALENGFLYAAAAPLSLFGSLGIVKVAFATFMATITRPFFGGKWLNDAGFKTPGSVSSMVTIDKATGRYGAEVKLEKLLKEQHIDDPTLVKGFAWSGWSRVHAMTDKGTTGTATTLSHKDKLQDRLPSWNIMLILCSTLSMFVSITPYLFLTNDDWSRPLSWLFPLLRSFGSFLCAVAIQLALQLRIHCITKMSLAWIKIRRKYHVEDAADPLVEPNVLESRIRSRVRLPRKSPVTDEEKQPDLPLSSEERSELVALLATDWYLVAYQVMIAIGMGMVVTGYVGCFSLVGQTDPTAGPYVWFGLETALSLLRIFLWGSNPSWDEGTGLAMSLQLHPLHGHGDPNASDPYFPLITSPYDGSELRLHQDQWGEYTLSPQAFIVQNEADFLGMATAWVGPLERLESNAITLFYSILIYKQRKRLFTTIQFLDSRTSLTFSPDATEFEIYSSTLGTIPFTRAVQLTLGDPIVKRIDAFINSQLYHEVVDHSQTLSMRLFSGHQVLSLEVSWNLSNLSLTSDSAKRNLQTSQYLSSYDDEYTVLQGSWSSKAKYCRDRGQMLEAIAARYTEYCKETIDHYPASLYGELLFFVESAILELQLWREETRLIANMGDEKLSRHAFTECIRAMQSRITVEKQQAVGRYAVFSWEDGSDERLIREWDGLQRVLVQLRESEYLHGKAEMLLSFLANLSPRLDLASSIEELGWHLDGVIPEFTKTDSWIRLHNHCGLAEGGGTIPNPSYKLKCMSYLMMFRLRSIISHIDGFLIASSDIDLWTAFIEIPDSATWGTYIYSFAPDVVDSSAQHVAVEVLLPSSEIALREQWYASTGGAKGYSLREHFDLISTWSTLSTLVVRTSYISEDARSLICEFVRRNPNIICLSRMECHRPGQPCVQAHCQAVVTNREVWKQDAMDRAAFDYRVGFEGFGPSHVVTSGDHVRLFSRIHARCFILGHCPDTGNLAIRLSVQSIPHGNNPPIFRATLSSDLAGDEEQTECYTIREQDRPGQLEDVVFSFSNVSGGPWEMAIHSDHSWELHGVLRIVWIPKSHNPT</sequence>
<dbReference type="Proteomes" id="UP001383192">
    <property type="component" value="Unassembled WGS sequence"/>
</dbReference>
<feature type="transmembrane region" description="Helical" evidence="1">
    <location>
        <begin position="42"/>
        <end position="63"/>
    </location>
</feature>
<evidence type="ECO:0000313" key="2">
    <source>
        <dbReference type="EMBL" id="KAK7041569.1"/>
    </source>
</evidence>
<proteinExistence type="predicted"/>
<feature type="transmembrane region" description="Helical" evidence="1">
    <location>
        <begin position="164"/>
        <end position="185"/>
    </location>
</feature>
<organism evidence="2 3">
    <name type="scientific">Paramarasmius palmivorus</name>
    <dbReference type="NCBI Taxonomy" id="297713"/>
    <lineage>
        <taxon>Eukaryota</taxon>
        <taxon>Fungi</taxon>
        <taxon>Dikarya</taxon>
        <taxon>Basidiomycota</taxon>
        <taxon>Agaricomycotina</taxon>
        <taxon>Agaricomycetes</taxon>
        <taxon>Agaricomycetidae</taxon>
        <taxon>Agaricales</taxon>
        <taxon>Marasmiineae</taxon>
        <taxon>Marasmiaceae</taxon>
        <taxon>Paramarasmius</taxon>
    </lineage>
</organism>
<keyword evidence="3" id="KW-1185">Reference proteome</keyword>
<evidence type="ECO:0000256" key="1">
    <source>
        <dbReference type="SAM" id="Phobius"/>
    </source>
</evidence>
<keyword evidence="1" id="KW-0812">Transmembrane</keyword>
<evidence type="ECO:0000313" key="3">
    <source>
        <dbReference type="Proteomes" id="UP001383192"/>
    </source>
</evidence>
<dbReference type="EMBL" id="JAYKXP010000033">
    <property type="protein sequence ID" value="KAK7041569.1"/>
    <property type="molecule type" value="Genomic_DNA"/>
</dbReference>
<keyword evidence="1" id="KW-0472">Membrane</keyword>
<dbReference type="AlphaFoldDB" id="A0AAW0CR75"/>
<accession>A0AAW0CR75</accession>